<comment type="caution">
    <text evidence="5">The sequence shown here is derived from an EMBL/GenBank/DDBJ whole genome shotgun (WGS) entry which is preliminary data.</text>
</comment>
<evidence type="ECO:0000313" key="5">
    <source>
        <dbReference type="EMBL" id="TDR90208.1"/>
    </source>
</evidence>
<dbReference type="GO" id="GO:0055085">
    <property type="term" value="P:transmembrane transport"/>
    <property type="evidence" value="ECO:0007669"/>
    <property type="project" value="InterPro"/>
</dbReference>
<protein>
    <submittedName>
        <fullName evidence="5">TRAP-type C4-dicarboxylate transport system substrate-binding protein</fullName>
    </submittedName>
</protein>
<evidence type="ECO:0000256" key="2">
    <source>
        <dbReference type="ARBA" id="ARBA00022448"/>
    </source>
</evidence>
<evidence type="ECO:0000313" key="6">
    <source>
        <dbReference type="Proteomes" id="UP000295122"/>
    </source>
</evidence>
<gene>
    <name evidence="5" type="ORF">EV668_3050</name>
</gene>
<evidence type="ECO:0000256" key="3">
    <source>
        <dbReference type="ARBA" id="ARBA00022729"/>
    </source>
</evidence>
<dbReference type="Proteomes" id="UP000295122">
    <property type="component" value="Unassembled WGS sequence"/>
</dbReference>
<dbReference type="EMBL" id="SNZR01000013">
    <property type="protein sequence ID" value="TDR90208.1"/>
    <property type="molecule type" value="Genomic_DNA"/>
</dbReference>
<dbReference type="InterPro" id="IPR038404">
    <property type="entry name" value="TRAP_DctP_sf"/>
</dbReference>
<name>A0A4R7BWD6_9HYPH</name>
<dbReference type="AlphaFoldDB" id="A0A4R7BWD6"/>
<keyword evidence="6" id="KW-1185">Reference proteome</keyword>
<proteinExistence type="inferred from homology"/>
<reference evidence="5 6" key="1">
    <citation type="submission" date="2019-03" db="EMBL/GenBank/DDBJ databases">
        <title>Genomic Encyclopedia of Type Strains, Phase IV (KMG-IV): sequencing the most valuable type-strain genomes for metagenomic binning, comparative biology and taxonomic classification.</title>
        <authorList>
            <person name="Goeker M."/>
        </authorList>
    </citation>
    <scope>NUCLEOTIDE SEQUENCE [LARGE SCALE GENOMIC DNA]</scope>
    <source>
        <strain evidence="5 6">DSM 25903</strain>
    </source>
</reference>
<evidence type="ECO:0000256" key="1">
    <source>
        <dbReference type="ARBA" id="ARBA00009023"/>
    </source>
</evidence>
<comment type="similarity">
    <text evidence="1">Belongs to the bacterial solute-binding protein 7 family.</text>
</comment>
<sequence>MLKTLFGRSTAIAAAFAAIVIAAPVKAAEKLIYATYFSDVYSASKTDLWFMAEVEKRSNGEITFEKYWNQSLMRAPELFPALRSGAADIVDGAPASYNVREYPLANILMPLTSSKADAVTLAWNKLYAQNADFRKEFESRGAKVLYATAWAENSAWSRRPIAKVGDFKGLKVRAVPPIAEAYAALGATPISMTWPEGLEGLQRGVVDAMSAAPFDSGVLGGAPDAAKYGSDVGGMGIFSMATVAISLDRYRKLSEKHRKIIDEVAAEAPKKSMEFNEASINGAVEKLCARKDKVTVNVFPPEEAEKVRKVASSPLQEAWIKRAKSEAKVDGKAMLDEFLGYVREFEKTSTYVPGFERYLKTCGSKG</sequence>
<feature type="signal peptide" evidence="4">
    <location>
        <begin position="1"/>
        <end position="27"/>
    </location>
</feature>
<keyword evidence="3 4" id="KW-0732">Signal</keyword>
<dbReference type="PANTHER" id="PTHR33376">
    <property type="match status" value="1"/>
</dbReference>
<dbReference type="InterPro" id="IPR018389">
    <property type="entry name" value="DctP_fam"/>
</dbReference>
<accession>A0A4R7BWD6</accession>
<dbReference type="NCBIfam" id="NF037995">
    <property type="entry name" value="TRAP_S1"/>
    <property type="match status" value="1"/>
</dbReference>
<dbReference type="PANTHER" id="PTHR33376:SF7">
    <property type="entry name" value="C4-DICARBOXYLATE-BINDING PROTEIN DCTB"/>
    <property type="match status" value="1"/>
</dbReference>
<organism evidence="5 6">
    <name type="scientific">Enterovirga rhinocerotis</name>
    <dbReference type="NCBI Taxonomy" id="1339210"/>
    <lineage>
        <taxon>Bacteria</taxon>
        <taxon>Pseudomonadati</taxon>
        <taxon>Pseudomonadota</taxon>
        <taxon>Alphaproteobacteria</taxon>
        <taxon>Hyphomicrobiales</taxon>
        <taxon>Methylobacteriaceae</taxon>
        <taxon>Enterovirga</taxon>
    </lineage>
</organism>
<feature type="chain" id="PRO_5020933407" evidence="4">
    <location>
        <begin position="28"/>
        <end position="366"/>
    </location>
</feature>
<evidence type="ECO:0000256" key="4">
    <source>
        <dbReference type="SAM" id="SignalP"/>
    </source>
</evidence>
<keyword evidence="2" id="KW-0813">Transport</keyword>
<dbReference type="Pfam" id="PF03480">
    <property type="entry name" value="DctP"/>
    <property type="match status" value="1"/>
</dbReference>
<dbReference type="Gene3D" id="3.40.190.170">
    <property type="entry name" value="Bacterial extracellular solute-binding protein, family 7"/>
    <property type="match status" value="1"/>
</dbReference>